<dbReference type="PANTHER" id="PTHR12599">
    <property type="entry name" value="PTERIN-4-ALPHA-CARBINOLAMINE DEHYDRATASE"/>
    <property type="match status" value="1"/>
</dbReference>
<dbReference type="InterPro" id="IPR001533">
    <property type="entry name" value="Pterin_deHydtase"/>
</dbReference>
<dbReference type="EC" id="4.2.1.96" evidence="4"/>
<dbReference type="PANTHER" id="PTHR12599:SF0">
    <property type="entry name" value="PTERIN-4-ALPHA-CARBINOLAMINE DEHYDRATASE"/>
    <property type="match status" value="1"/>
</dbReference>
<dbReference type="CDD" id="cd00914">
    <property type="entry name" value="PCD_DCoH_subfamily_b"/>
    <property type="match status" value="1"/>
</dbReference>
<keyword evidence="3 4" id="KW-0456">Lyase</keyword>
<dbReference type="EMBL" id="SLXL01000001">
    <property type="protein sequence ID" value="TCP27388.1"/>
    <property type="molecule type" value="Genomic_DNA"/>
</dbReference>
<comment type="catalytic activity">
    <reaction evidence="1 4">
        <text>(4aS,6R)-4a-hydroxy-L-erythro-5,6,7,8-tetrahydrobiopterin = (6R)-L-erythro-6,7-dihydrobiopterin + H2O</text>
        <dbReference type="Rhea" id="RHEA:11920"/>
        <dbReference type="ChEBI" id="CHEBI:15377"/>
        <dbReference type="ChEBI" id="CHEBI:15642"/>
        <dbReference type="ChEBI" id="CHEBI:43120"/>
        <dbReference type="EC" id="4.2.1.96"/>
    </reaction>
</comment>
<accession>A0A4R2P015</accession>
<dbReference type="InterPro" id="IPR036428">
    <property type="entry name" value="PCD_sf"/>
</dbReference>
<dbReference type="Proteomes" id="UP000295733">
    <property type="component" value="Unassembled WGS sequence"/>
</dbReference>
<organism evidence="5 6">
    <name type="scientific">Rhodovulum adriaticum</name>
    <name type="common">Rhodopseudomonas adriatica</name>
    <dbReference type="NCBI Taxonomy" id="35804"/>
    <lineage>
        <taxon>Bacteria</taxon>
        <taxon>Pseudomonadati</taxon>
        <taxon>Pseudomonadota</taxon>
        <taxon>Alphaproteobacteria</taxon>
        <taxon>Rhodobacterales</taxon>
        <taxon>Paracoccaceae</taxon>
        <taxon>Rhodovulum</taxon>
    </lineage>
</organism>
<reference evidence="5 6" key="1">
    <citation type="submission" date="2019-03" db="EMBL/GenBank/DDBJ databases">
        <title>Genomic Encyclopedia of Type Strains, Phase IV (KMG-IV): sequencing the most valuable type-strain genomes for metagenomic binning, comparative biology and taxonomic classification.</title>
        <authorList>
            <person name="Goeker M."/>
        </authorList>
    </citation>
    <scope>NUCLEOTIDE SEQUENCE [LARGE SCALE GENOMIC DNA]</scope>
    <source>
        <strain evidence="5 6">DSM 2781</strain>
    </source>
</reference>
<sequence>MTDKLTAAERATHLTPLLDKGWAPVERADAIARTYVFDDFVHAFGFMTRVALEAEKMDHHPEWRNVYATVEVTLTTHDAGGLTMKDIALARRMEALV</sequence>
<dbReference type="HAMAP" id="MF_00434">
    <property type="entry name" value="Pterin_4_alpha"/>
    <property type="match status" value="1"/>
</dbReference>
<name>A0A4R2P015_RHOAD</name>
<protein>
    <recommendedName>
        <fullName evidence="4">Putative pterin-4-alpha-carbinolamine dehydratase</fullName>
        <shortName evidence="4">PHS</shortName>
        <ecNumber evidence="4">4.2.1.96</ecNumber>
    </recommendedName>
    <alternativeName>
        <fullName evidence="4">4-alpha-hydroxy-tetrahydropterin dehydratase</fullName>
    </alternativeName>
    <alternativeName>
        <fullName evidence="4">Pterin carbinolamine dehydratase</fullName>
        <shortName evidence="4">PCD</shortName>
    </alternativeName>
</protein>
<dbReference type="NCBIfam" id="NF002018">
    <property type="entry name" value="PRK00823.1-3"/>
    <property type="match status" value="1"/>
</dbReference>
<gene>
    <name evidence="5" type="ORF">EV656_101294</name>
</gene>
<keyword evidence="6" id="KW-1185">Reference proteome</keyword>
<dbReference type="GO" id="GO:0006729">
    <property type="term" value="P:tetrahydrobiopterin biosynthetic process"/>
    <property type="evidence" value="ECO:0007669"/>
    <property type="project" value="InterPro"/>
</dbReference>
<comment type="caution">
    <text evidence="5">The sequence shown here is derived from an EMBL/GenBank/DDBJ whole genome shotgun (WGS) entry which is preliminary data.</text>
</comment>
<comment type="similarity">
    <text evidence="2 4">Belongs to the pterin-4-alpha-carbinolamine dehydratase family.</text>
</comment>
<evidence type="ECO:0000256" key="4">
    <source>
        <dbReference type="HAMAP-Rule" id="MF_00434"/>
    </source>
</evidence>
<proteinExistence type="inferred from homology"/>
<dbReference type="Gene3D" id="3.30.1360.20">
    <property type="entry name" value="Transcriptional coactivator/pterin dehydratase"/>
    <property type="match status" value="1"/>
</dbReference>
<evidence type="ECO:0000256" key="1">
    <source>
        <dbReference type="ARBA" id="ARBA00001554"/>
    </source>
</evidence>
<dbReference type="AlphaFoldDB" id="A0A4R2P015"/>
<dbReference type="OrthoDB" id="9794987at2"/>
<dbReference type="GO" id="GO:0008124">
    <property type="term" value="F:4-alpha-hydroxytetrahydrobiopterin dehydratase activity"/>
    <property type="evidence" value="ECO:0007669"/>
    <property type="project" value="UniProtKB-UniRule"/>
</dbReference>
<evidence type="ECO:0000313" key="5">
    <source>
        <dbReference type="EMBL" id="TCP27388.1"/>
    </source>
</evidence>
<dbReference type="RefSeq" id="WP_132598711.1">
    <property type="nucleotide sequence ID" value="NZ_NRRP01000005.1"/>
</dbReference>
<evidence type="ECO:0000256" key="2">
    <source>
        <dbReference type="ARBA" id="ARBA00006472"/>
    </source>
</evidence>
<evidence type="ECO:0000313" key="6">
    <source>
        <dbReference type="Proteomes" id="UP000295733"/>
    </source>
</evidence>
<dbReference type="SUPFAM" id="SSF55248">
    <property type="entry name" value="PCD-like"/>
    <property type="match status" value="1"/>
</dbReference>
<evidence type="ECO:0000256" key="3">
    <source>
        <dbReference type="ARBA" id="ARBA00023239"/>
    </source>
</evidence>
<dbReference type="Pfam" id="PF01329">
    <property type="entry name" value="Pterin_4a"/>
    <property type="match status" value="1"/>
</dbReference>